<dbReference type="GO" id="GO:0032259">
    <property type="term" value="P:methylation"/>
    <property type="evidence" value="ECO:0007669"/>
    <property type="project" value="UniProtKB-KW"/>
</dbReference>
<comment type="caution">
    <text evidence="2">The sequence shown here is derived from an EMBL/GenBank/DDBJ whole genome shotgun (WGS) entry which is preliminary data.</text>
</comment>
<accession>A0A554MWK6</accession>
<dbReference type="GO" id="GO:0008168">
    <property type="term" value="F:methyltransferase activity"/>
    <property type="evidence" value="ECO:0007669"/>
    <property type="project" value="UniProtKB-KW"/>
</dbReference>
<sequence>MSDPFGRAVRDHHEGTRESALLQRDGPETLEHPIEAFYFDDFAPEEDPWLTDALSGPLLDLGCGAGHHALAFQEQFETIATDVDDDLVAVVSDRGVEDARVVDMFALRDSFERDRFGSALTIGTQVGLAGSMAGLRLFLDDLAFVTTPDATAVLDSYDPANVDPDGLLGYRSRPGRGLAHRVFHFEYEGTVGPTLLFLLFGPDRLRDATVGTGWRLDDVDRGDDGVHYRARLERR</sequence>
<dbReference type="InParanoid" id="A0A554MWK6"/>
<proteinExistence type="predicted"/>
<feature type="compositionally biased region" description="Basic and acidic residues" evidence="1">
    <location>
        <begin position="8"/>
        <end position="17"/>
    </location>
</feature>
<dbReference type="Gene3D" id="3.40.50.150">
    <property type="entry name" value="Vaccinia Virus protein VP39"/>
    <property type="match status" value="1"/>
</dbReference>
<dbReference type="SUPFAM" id="SSF53335">
    <property type="entry name" value="S-adenosyl-L-methionine-dependent methyltransferases"/>
    <property type="match status" value="1"/>
</dbReference>
<dbReference type="RefSeq" id="WP_144263016.1">
    <property type="nucleotide sequence ID" value="NZ_QMDX01000012.1"/>
</dbReference>
<protein>
    <submittedName>
        <fullName evidence="2">Class I SAM-dependent methyltransferase</fullName>
    </submittedName>
</protein>
<dbReference type="AlphaFoldDB" id="A0A554MWK6"/>
<dbReference type="Proteomes" id="UP000319894">
    <property type="component" value="Unassembled WGS sequence"/>
</dbReference>
<name>A0A554MWK6_9EURY</name>
<gene>
    <name evidence="2" type="ORF">DP107_15295</name>
</gene>
<organism evidence="2 3">
    <name type="scientific">Haloglomus irregulare</name>
    <dbReference type="NCBI Taxonomy" id="2234134"/>
    <lineage>
        <taxon>Archaea</taxon>
        <taxon>Methanobacteriati</taxon>
        <taxon>Methanobacteriota</taxon>
        <taxon>Stenosarchaea group</taxon>
        <taxon>Halobacteria</taxon>
        <taxon>Halobacteriales</taxon>
        <taxon>Natronomonadaceae</taxon>
        <taxon>Haloglomus</taxon>
    </lineage>
</organism>
<dbReference type="OrthoDB" id="56895at2157"/>
<keyword evidence="2" id="KW-0489">Methyltransferase</keyword>
<reference evidence="2 3" key="1">
    <citation type="submission" date="2018-06" db="EMBL/GenBank/DDBJ databases">
        <title>Natronomonas sp. F16-60 a new haloarchaeon isolated from a solar saltern of Isla Cristina, Huelva, Spain.</title>
        <authorList>
            <person name="Duran-Viseras A."/>
            <person name="Sanchez-Porro C."/>
            <person name="Ventosa A."/>
        </authorList>
    </citation>
    <scope>NUCLEOTIDE SEQUENCE [LARGE SCALE GENOMIC DNA]</scope>
    <source>
        <strain evidence="2 3">F16-60</strain>
    </source>
</reference>
<keyword evidence="3" id="KW-1185">Reference proteome</keyword>
<evidence type="ECO:0000313" key="2">
    <source>
        <dbReference type="EMBL" id="TSD09507.1"/>
    </source>
</evidence>
<dbReference type="InterPro" id="IPR029063">
    <property type="entry name" value="SAM-dependent_MTases_sf"/>
</dbReference>
<dbReference type="EMBL" id="QMDX01000012">
    <property type="protein sequence ID" value="TSD09507.1"/>
    <property type="molecule type" value="Genomic_DNA"/>
</dbReference>
<feature type="region of interest" description="Disordered" evidence="1">
    <location>
        <begin position="1"/>
        <end position="20"/>
    </location>
</feature>
<evidence type="ECO:0000256" key="1">
    <source>
        <dbReference type="SAM" id="MobiDB-lite"/>
    </source>
</evidence>
<evidence type="ECO:0000313" key="3">
    <source>
        <dbReference type="Proteomes" id="UP000319894"/>
    </source>
</evidence>
<keyword evidence="2" id="KW-0808">Transferase</keyword>